<keyword evidence="11" id="KW-1185">Reference proteome</keyword>
<name>A0AAD9NK55_9ANNE</name>
<evidence type="ECO:0000256" key="7">
    <source>
        <dbReference type="ARBA" id="ARBA00023136"/>
    </source>
</evidence>
<evidence type="ECO:0000256" key="8">
    <source>
        <dbReference type="ARBA" id="ARBA00023180"/>
    </source>
</evidence>
<keyword evidence="6 9" id="KW-0333">Golgi apparatus</keyword>
<evidence type="ECO:0000256" key="6">
    <source>
        <dbReference type="ARBA" id="ARBA00023034"/>
    </source>
</evidence>
<dbReference type="Pfam" id="PF03567">
    <property type="entry name" value="Sulfotransfer_2"/>
    <property type="match status" value="1"/>
</dbReference>
<accession>A0AAD9NK55</accession>
<organism evidence="10 11">
    <name type="scientific">Paralvinella palmiformis</name>
    <dbReference type="NCBI Taxonomy" id="53620"/>
    <lineage>
        <taxon>Eukaryota</taxon>
        <taxon>Metazoa</taxon>
        <taxon>Spiralia</taxon>
        <taxon>Lophotrochozoa</taxon>
        <taxon>Annelida</taxon>
        <taxon>Polychaeta</taxon>
        <taxon>Sedentaria</taxon>
        <taxon>Canalipalpata</taxon>
        <taxon>Terebellida</taxon>
        <taxon>Terebelliformia</taxon>
        <taxon>Alvinellidae</taxon>
        <taxon>Paralvinella</taxon>
    </lineage>
</organism>
<gene>
    <name evidence="10" type="ORF">LSH36_4g12042</name>
</gene>
<evidence type="ECO:0000256" key="1">
    <source>
        <dbReference type="ARBA" id="ARBA00004323"/>
    </source>
</evidence>
<dbReference type="PANTHER" id="PTHR12137">
    <property type="entry name" value="CARBOHYDRATE SULFOTRANSFERASE"/>
    <property type="match status" value="1"/>
</dbReference>
<keyword evidence="5" id="KW-1133">Transmembrane helix</keyword>
<comment type="caution">
    <text evidence="10">The sequence shown here is derived from an EMBL/GenBank/DDBJ whole genome shotgun (WGS) entry which is preliminary data.</text>
</comment>
<keyword evidence="3 9" id="KW-0808">Transferase</keyword>
<feature type="non-terminal residue" evidence="10">
    <location>
        <position position="1"/>
    </location>
</feature>
<evidence type="ECO:0000256" key="3">
    <source>
        <dbReference type="ARBA" id="ARBA00022679"/>
    </source>
</evidence>
<dbReference type="EC" id="2.8.2.-" evidence="9"/>
<comment type="subcellular location">
    <subcellularLocation>
        <location evidence="1 9">Golgi apparatus membrane</location>
        <topology evidence="1 9">Single-pass type II membrane protein</topology>
    </subcellularLocation>
</comment>
<evidence type="ECO:0000256" key="9">
    <source>
        <dbReference type="RuleBase" id="RU364020"/>
    </source>
</evidence>
<keyword evidence="9" id="KW-0119">Carbohydrate metabolism</keyword>
<dbReference type="GO" id="GO:0016051">
    <property type="term" value="P:carbohydrate biosynthetic process"/>
    <property type="evidence" value="ECO:0007669"/>
    <property type="project" value="InterPro"/>
</dbReference>
<dbReference type="Proteomes" id="UP001208570">
    <property type="component" value="Unassembled WGS sequence"/>
</dbReference>
<dbReference type="PANTHER" id="PTHR12137:SF54">
    <property type="entry name" value="CARBOHYDRATE SULFOTRANSFERASE"/>
    <property type="match status" value="1"/>
</dbReference>
<dbReference type="AlphaFoldDB" id="A0AAD9NK55"/>
<keyword evidence="4" id="KW-0812">Transmembrane</keyword>
<proteinExistence type="inferred from homology"/>
<dbReference type="GO" id="GO:0008146">
    <property type="term" value="F:sulfotransferase activity"/>
    <property type="evidence" value="ECO:0007669"/>
    <property type="project" value="InterPro"/>
</dbReference>
<protein>
    <recommendedName>
        <fullName evidence="9">Carbohydrate sulfotransferase</fullName>
        <ecNumber evidence="9">2.8.2.-</ecNumber>
    </recommendedName>
</protein>
<sequence length="256" mass="29790">MNVTGTSKNPSVRHLYADVHHKILYCLTSDAVLLKMRTILGSMLVDNTSHISRNNASRIPGTIRVSSMPPSVQQEVINKYTTLVVVRHPYYRLLPLLEHRMLALGREVTNTSLDLYRPSSNDTQFGDKSTNINLPDQIISFEEFSKIVRKKYKNGLRDHHWRSIFEDCDPCTMKYDFVLRLETLKKDYRILASYILRPRWLRESVPHLSQMKSGLSDPDANTLDGLWRFQEVDIKVLETLKVLYDNDLQLFGYSWD</sequence>
<reference evidence="10" key="1">
    <citation type="journal article" date="2023" name="Mol. Biol. Evol.">
        <title>Third-Generation Sequencing Reveals the Adaptive Role of the Epigenome in Three Deep-Sea Polychaetes.</title>
        <authorList>
            <person name="Perez M."/>
            <person name="Aroh O."/>
            <person name="Sun Y."/>
            <person name="Lan Y."/>
            <person name="Juniper S.K."/>
            <person name="Young C.R."/>
            <person name="Angers B."/>
            <person name="Qian P.Y."/>
        </authorList>
    </citation>
    <scope>NUCLEOTIDE SEQUENCE</scope>
    <source>
        <strain evidence="10">P08H-3</strain>
    </source>
</reference>
<evidence type="ECO:0000256" key="2">
    <source>
        <dbReference type="ARBA" id="ARBA00006339"/>
    </source>
</evidence>
<dbReference type="InterPro" id="IPR018011">
    <property type="entry name" value="Carb_sulfotrans_8-10"/>
</dbReference>
<evidence type="ECO:0000313" key="10">
    <source>
        <dbReference type="EMBL" id="KAK2170139.1"/>
    </source>
</evidence>
<keyword evidence="8 9" id="KW-0325">Glycoprotein</keyword>
<evidence type="ECO:0000256" key="4">
    <source>
        <dbReference type="ARBA" id="ARBA00022692"/>
    </source>
</evidence>
<evidence type="ECO:0000256" key="5">
    <source>
        <dbReference type="ARBA" id="ARBA00022989"/>
    </source>
</evidence>
<dbReference type="GO" id="GO:0000139">
    <property type="term" value="C:Golgi membrane"/>
    <property type="evidence" value="ECO:0007669"/>
    <property type="project" value="UniProtKB-SubCell"/>
</dbReference>
<dbReference type="EMBL" id="JAODUP010000004">
    <property type="protein sequence ID" value="KAK2170139.1"/>
    <property type="molecule type" value="Genomic_DNA"/>
</dbReference>
<comment type="similarity">
    <text evidence="2 9">Belongs to the sulfotransferase 2 family.</text>
</comment>
<keyword evidence="7" id="KW-0472">Membrane</keyword>
<dbReference type="InterPro" id="IPR005331">
    <property type="entry name" value="Sulfotransferase"/>
</dbReference>
<keyword evidence="9" id="KW-0735">Signal-anchor</keyword>
<evidence type="ECO:0000313" key="11">
    <source>
        <dbReference type="Proteomes" id="UP001208570"/>
    </source>
</evidence>